<feature type="region of interest" description="Disordered" evidence="1">
    <location>
        <begin position="335"/>
        <end position="428"/>
    </location>
</feature>
<dbReference type="Proteomes" id="UP001432062">
    <property type="component" value="Chromosome"/>
</dbReference>
<name>A0ABZ1YUG1_9NOCA</name>
<feature type="transmembrane region" description="Helical" evidence="2">
    <location>
        <begin position="192"/>
        <end position="213"/>
    </location>
</feature>
<keyword evidence="2" id="KW-0812">Transmembrane</keyword>
<feature type="compositionally biased region" description="Gly residues" evidence="1">
    <location>
        <begin position="416"/>
        <end position="428"/>
    </location>
</feature>
<feature type="transmembrane region" description="Helical" evidence="2">
    <location>
        <begin position="220"/>
        <end position="237"/>
    </location>
</feature>
<evidence type="ECO:0000256" key="2">
    <source>
        <dbReference type="SAM" id="Phobius"/>
    </source>
</evidence>
<evidence type="ECO:0008006" key="5">
    <source>
        <dbReference type="Google" id="ProtNLM"/>
    </source>
</evidence>
<sequence length="477" mass="46898">MRSVLADAPVDALMPWRSQLPVPDVCDMPLGPQLACEQLGQAATDTASSVLDDMTSQLGESFGGLLRFVMTWWTALPSPQLTDNQGGPGPVLSGIREYTSGLQVLLLTCGIIFAAARLALAKRGGVAGEAQESFLMLARAVFASMAFAAIITAGTRAGDAFAEWVLFDASRGDAHNIVAALAEFDLERNSGLGTGVLLVLFLLGIISMLIQLVMLVLRQALLILVVAAIPLAAAASGTGPGSQAYKRLLSWSLAFVLWKPVGALVYAIAFTVAGRDQKDPQLVLLGLILLVMSVVVLPALIRLVAPAVATLGSGGGASAVLAGGAAGVAMASLGDRSGGRKVSEGENAPGGGGASNGSSSPGGGGGGRPMSGGGGDSGSAASGPASPGGGSDSGAGGGGARSTGAGAARSSRSSGATGGGNGGGQAAGAGVAGALVMGAQIAADMAQRGVSAIDSQTRDATEGGLDPDALGPGEIRR</sequence>
<feature type="compositionally biased region" description="Gly residues" evidence="1">
    <location>
        <begin position="386"/>
        <end position="401"/>
    </location>
</feature>
<feature type="compositionally biased region" description="Low complexity" evidence="1">
    <location>
        <begin position="402"/>
        <end position="415"/>
    </location>
</feature>
<feature type="transmembrane region" description="Helical" evidence="2">
    <location>
        <begin position="282"/>
        <end position="301"/>
    </location>
</feature>
<feature type="region of interest" description="Disordered" evidence="1">
    <location>
        <begin position="447"/>
        <end position="477"/>
    </location>
</feature>
<dbReference type="EMBL" id="CP109441">
    <property type="protein sequence ID" value="WUV46753.1"/>
    <property type="molecule type" value="Genomic_DNA"/>
</dbReference>
<feature type="transmembrane region" description="Helical" evidence="2">
    <location>
        <begin position="133"/>
        <end position="154"/>
    </location>
</feature>
<accession>A0ABZ1YUG1</accession>
<evidence type="ECO:0000313" key="4">
    <source>
        <dbReference type="Proteomes" id="UP001432062"/>
    </source>
</evidence>
<keyword evidence="4" id="KW-1185">Reference proteome</keyword>
<protein>
    <recommendedName>
        <fullName evidence="5">TrbL/VirB6 plasmid conjugal transfer protein</fullName>
    </recommendedName>
</protein>
<feature type="transmembrane region" description="Helical" evidence="2">
    <location>
        <begin position="249"/>
        <end position="270"/>
    </location>
</feature>
<keyword evidence="2" id="KW-0472">Membrane</keyword>
<evidence type="ECO:0000313" key="3">
    <source>
        <dbReference type="EMBL" id="WUV46753.1"/>
    </source>
</evidence>
<keyword evidence="2" id="KW-1133">Transmembrane helix</keyword>
<reference evidence="3" key="1">
    <citation type="submission" date="2022-10" db="EMBL/GenBank/DDBJ databases">
        <title>The complete genomes of actinobacterial strains from the NBC collection.</title>
        <authorList>
            <person name="Joergensen T.S."/>
            <person name="Alvarez Arevalo M."/>
            <person name="Sterndorff E.B."/>
            <person name="Faurdal D."/>
            <person name="Vuksanovic O."/>
            <person name="Mourched A.-S."/>
            <person name="Charusanti P."/>
            <person name="Shaw S."/>
            <person name="Blin K."/>
            <person name="Weber T."/>
        </authorList>
    </citation>
    <scope>NUCLEOTIDE SEQUENCE</scope>
    <source>
        <strain evidence="3">NBC_01482</strain>
    </source>
</reference>
<feature type="transmembrane region" description="Helical" evidence="2">
    <location>
        <begin position="307"/>
        <end position="331"/>
    </location>
</feature>
<organism evidence="3 4">
    <name type="scientific">Nocardia vinacea</name>
    <dbReference type="NCBI Taxonomy" id="96468"/>
    <lineage>
        <taxon>Bacteria</taxon>
        <taxon>Bacillati</taxon>
        <taxon>Actinomycetota</taxon>
        <taxon>Actinomycetes</taxon>
        <taxon>Mycobacteriales</taxon>
        <taxon>Nocardiaceae</taxon>
        <taxon>Nocardia</taxon>
    </lineage>
</organism>
<proteinExistence type="predicted"/>
<feature type="compositionally biased region" description="Gly residues" evidence="1">
    <location>
        <begin position="348"/>
        <end position="377"/>
    </location>
</feature>
<gene>
    <name evidence="3" type="ORF">OG563_00365</name>
</gene>
<evidence type="ECO:0000256" key="1">
    <source>
        <dbReference type="SAM" id="MobiDB-lite"/>
    </source>
</evidence>
<feature type="transmembrane region" description="Helical" evidence="2">
    <location>
        <begin position="102"/>
        <end position="121"/>
    </location>
</feature>
<dbReference type="RefSeq" id="WP_329410784.1">
    <property type="nucleotide sequence ID" value="NZ_CP109441.1"/>
</dbReference>